<keyword evidence="2" id="KW-1185">Reference proteome</keyword>
<sequence length="47" mass="5582">MAVDKLELWREVMNGEQYPYATYSSLYDKRRVPREEIKSAIKEMSLG</sequence>
<proteinExistence type="predicted"/>
<gene>
    <name evidence="1" type="ORF">GJB61_12295</name>
</gene>
<organism evidence="1 2">
    <name type="scientific">Paenibacillus monticola</name>
    <dbReference type="NCBI Taxonomy" id="2666075"/>
    <lineage>
        <taxon>Bacteria</taxon>
        <taxon>Bacillati</taxon>
        <taxon>Bacillota</taxon>
        <taxon>Bacilli</taxon>
        <taxon>Bacillales</taxon>
        <taxon>Paenibacillaceae</taxon>
        <taxon>Paenibacillus</taxon>
    </lineage>
</organism>
<evidence type="ECO:0000313" key="2">
    <source>
        <dbReference type="Proteomes" id="UP000463051"/>
    </source>
</evidence>
<evidence type="ECO:0000313" key="1">
    <source>
        <dbReference type="EMBL" id="MRN53771.1"/>
    </source>
</evidence>
<accession>A0A7X2H587</accession>
<dbReference type="RefSeq" id="WP_154118764.1">
    <property type="nucleotide sequence ID" value="NZ_WJXB01000003.1"/>
</dbReference>
<dbReference type="Proteomes" id="UP000463051">
    <property type="component" value="Unassembled WGS sequence"/>
</dbReference>
<comment type="caution">
    <text evidence="1">The sequence shown here is derived from an EMBL/GenBank/DDBJ whole genome shotgun (WGS) entry which is preliminary data.</text>
</comment>
<dbReference type="EMBL" id="WJXB01000003">
    <property type="protein sequence ID" value="MRN53771.1"/>
    <property type="molecule type" value="Genomic_DNA"/>
</dbReference>
<name>A0A7X2H587_9BACL</name>
<protein>
    <submittedName>
        <fullName evidence="1">Uncharacterized protein</fullName>
    </submittedName>
</protein>
<reference evidence="1 2" key="1">
    <citation type="submission" date="2019-11" db="EMBL/GenBank/DDBJ databases">
        <title>Paenibacillus monticola sp. nov., a novel PGPR strain isolated from mountain sample in China.</title>
        <authorList>
            <person name="Zhao Q."/>
            <person name="Li H.-P."/>
            <person name="Zhang J.-L."/>
        </authorList>
    </citation>
    <scope>NUCLEOTIDE SEQUENCE [LARGE SCALE GENOMIC DNA]</scope>
    <source>
        <strain evidence="1 2">LC-T2</strain>
    </source>
</reference>
<dbReference type="AlphaFoldDB" id="A0A7X2H587"/>